<sequence>MSGIEDLVAGAALGVAFQLLCGLIKDTKAKSKKFKPILERLESTLKLLTPKIIELEKFNKELMDNSREEIHLLLGTLKKARQLVFTCSDIPRWNKVKKCRYAKRLNQLDSSLYKLLNVEFQAAQSLDILRILAEVTETNQKLDRMNLHNKNNYAPSKVKSSNYTAGMPREDKEEYSSDSSENSSEGKPQPRFELKYKSQKKRSKRCVRIRIR</sequence>
<organism evidence="1 2">
    <name type="scientific">Pistacia atlantica</name>
    <dbReference type="NCBI Taxonomy" id="434234"/>
    <lineage>
        <taxon>Eukaryota</taxon>
        <taxon>Viridiplantae</taxon>
        <taxon>Streptophyta</taxon>
        <taxon>Embryophyta</taxon>
        <taxon>Tracheophyta</taxon>
        <taxon>Spermatophyta</taxon>
        <taxon>Magnoliopsida</taxon>
        <taxon>eudicotyledons</taxon>
        <taxon>Gunneridae</taxon>
        <taxon>Pentapetalae</taxon>
        <taxon>rosids</taxon>
        <taxon>malvids</taxon>
        <taxon>Sapindales</taxon>
        <taxon>Anacardiaceae</taxon>
        <taxon>Pistacia</taxon>
    </lineage>
</organism>
<evidence type="ECO:0000313" key="1">
    <source>
        <dbReference type="EMBL" id="KAJ0087218.1"/>
    </source>
</evidence>
<dbReference type="Proteomes" id="UP001164250">
    <property type="component" value="Chromosome 10"/>
</dbReference>
<accession>A0ACC1AKP8</accession>
<reference evidence="2" key="1">
    <citation type="journal article" date="2023" name="G3 (Bethesda)">
        <title>Genome assembly and association tests identify interacting loci associated with vigor, precocity, and sex in interspecific pistachio rootstocks.</title>
        <authorList>
            <person name="Palmer W."/>
            <person name="Jacygrad E."/>
            <person name="Sagayaradj S."/>
            <person name="Cavanaugh K."/>
            <person name="Han R."/>
            <person name="Bertier L."/>
            <person name="Beede B."/>
            <person name="Kafkas S."/>
            <person name="Golino D."/>
            <person name="Preece J."/>
            <person name="Michelmore R."/>
        </authorList>
    </citation>
    <scope>NUCLEOTIDE SEQUENCE [LARGE SCALE GENOMIC DNA]</scope>
</reference>
<gene>
    <name evidence="1" type="ORF">Patl1_07003</name>
</gene>
<dbReference type="EMBL" id="CM047906">
    <property type="protein sequence ID" value="KAJ0087218.1"/>
    <property type="molecule type" value="Genomic_DNA"/>
</dbReference>
<comment type="caution">
    <text evidence="1">The sequence shown here is derived from an EMBL/GenBank/DDBJ whole genome shotgun (WGS) entry which is preliminary data.</text>
</comment>
<proteinExistence type="predicted"/>
<keyword evidence="2" id="KW-1185">Reference proteome</keyword>
<protein>
    <submittedName>
        <fullName evidence="1">Uncharacterized protein</fullName>
    </submittedName>
</protein>
<name>A0ACC1AKP8_9ROSI</name>
<evidence type="ECO:0000313" key="2">
    <source>
        <dbReference type="Proteomes" id="UP001164250"/>
    </source>
</evidence>